<dbReference type="EMBL" id="CM046389">
    <property type="protein sequence ID" value="KAI8567560.1"/>
    <property type="molecule type" value="Genomic_DNA"/>
</dbReference>
<sequence length="373" mass="42252">MMSSGSVPSAMPPNKECVEEEEVWSGDREDEQEVWSSPSNKNCGEINTSGVGKEATENCEDEVEEPKEGMTFNTSEEAYAYYTRYAKEKGFAVAKRTSRKGKDGKLKDVTIACSRAGKARVTSNPVKPRPQSKIDCQAHVTVVLHPNGKWRLNRVALVHNHDQSPGKARYLRSNRVLDEHVKRRLELNDKAGINLNQTYTSLQIEAGGPGKLPYIQKDCRNHVDKARRSLLVEGDAQAMHNYFMKMKADNSDFFFAMDLDDESRLRNVFWADARSRVACKEFGDVVTFDTTYLVNRHDMPFAPFVGVNHHGQSVLLGCGLISHEDTKSFSWLFQTWKTCMWGCAPKAIITDQCMAMKNAIEDIFPNTRHRWCI</sequence>
<organism evidence="1 2">
    <name type="scientific">Rhododendron molle</name>
    <name type="common">Chinese azalea</name>
    <name type="synonym">Azalea mollis</name>
    <dbReference type="NCBI Taxonomy" id="49168"/>
    <lineage>
        <taxon>Eukaryota</taxon>
        <taxon>Viridiplantae</taxon>
        <taxon>Streptophyta</taxon>
        <taxon>Embryophyta</taxon>
        <taxon>Tracheophyta</taxon>
        <taxon>Spermatophyta</taxon>
        <taxon>Magnoliopsida</taxon>
        <taxon>eudicotyledons</taxon>
        <taxon>Gunneridae</taxon>
        <taxon>Pentapetalae</taxon>
        <taxon>asterids</taxon>
        <taxon>Ericales</taxon>
        <taxon>Ericaceae</taxon>
        <taxon>Ericoideae</taxon>
        <taxon>Rhodoreae</taxon>
        <taxon>Rhododendron</taxon>
    </lineage>
</organism>
<evidence type="ECO:0000313" key="2">
    <source>
        <dbReference type="Proteomes" id="UP001062846"/>
    </source>
</evidence>
<gene>
    <name evidence="1" type="ORF">RHMOL_Rhmol02G0131300</name>
</gene>
<reference evidence="1" key="1">
    <citation type="submission" date="2022-02" db="EMBL/GenBank/DDBJ databases">
        <title>Plant Genome Project.</title>
        <authorList>
            <person name="Zhang R.-G."/>
        </authorList>
    </citation>
    <scope>NUCLEOTIDE SEQUENCE</scope>
    <source>
        <strain evidence="1">AT1</strain>
    </source>
</reference>
<evidence type="ECO:0000313" key="1">
    <source>
        <dbReference type="EMBL" id="KAI8567560.1"/>
    </source>
</evidence>
<proteinExistence type="predicted"/>
<name>A0ACC0PPE3_RHOML</name>
<dbReference type="Proteomes" id="UP001062846">
    <property type="component" value="Chromosome 2"/>
</dbReference>
<keyword evidence="2" id="KW-1185">Reference proteome</keyword>
<protein>
    <submittedName>
        <fullName evidence="1">Uncharacterized protein</fullName>
    </submittedName>
</protein>
<accession>A0ACC0PPE3</accession>
<comment type="caution">
    <text evidence="1">The sequence shown here is derived from an EMBL/GenBank/DDBJ whole genome shotgun (WGS) entry which is preliminary data.</text>
</comment>